<reference evidence="2" key="1">
    <citation type="submission" date="2013-09" db="EMBL/GenBank/DDBJ databases">
        <title>Corchorus olitorius genome sequencing.</title>
        <authorList>
            <person name="Alam M."/>
            <person name="Haque M.S."/>
            <person name="Islam M.S."/>
            <person name="Emdad E.M."/>
            <person name="Islam M.M."/>
            <person name="Ahmed B."/>
            <person name="Halim A."/>
            <person name="Hossen Q.M.M."/>
            <person name="Hossain M.Z."/>
            <person name="Ahmed R."/>
            <person name="Khan M.M."/>
            <person name="Islam R."/>
            <person name="Rashid M.M."/>
            <person name="Khan S.A."/>
            <person name="Rahman M.S."/>
            <person name="Alam M."/>
            <person name="Yahiya A.S."/>
            <person name="Khan M.S."/>
            <person name="Azam M.S."/>
            <person name="Haque T."/>
            <person name="Lashkar M.Z.H."/>
            <person name="Akhand A.I."/>
            <person name="Morshed G."/>
            <person name="Roy S."/>
            <person name="Uddin K.S."/>
            <person name="Rabeya T."/>
            <person name="Hossain A.S."/>
            <person name="Chowdhury A."/>
            <person name="Snigdha A.R."/>
            <person name="Mortoza M.S."/>
            <person name="Matin S.A."/>
            <person name="Hoque S.M.E."/>
            <person name="Islam M.K."/>
            <person name="Roy D.K."/>
            <person name="Haider R."/>
            <person name="Moosa M.M."/>
            <person name="Elias S.M."/>
            <person name="Hasan A.M."/>
            <person name="Jahan S."/>
            <person name="Shafiuddin M."/>
            <person name="Mahmood N."/>
            <person name="Shommy N.S."/>
        </authorList>
    </citation>
    <scope>NUCLEOTIDE SEQUENCE [LARGE SCALE GENOMIC DNA]</scope>
    <source>
        <strain evidence="2">cv. O-4</strain>
    </source>
</reference>
<comment type="caution">
    <text evidence="1">The sequence shown here is derived from an EMBL/GenBank/DDBJ whole genome shotgun (WGS) entry which is preliminary data.</text>
</comment>
<dbReference type="EMBL" id="AWUE01013297">
    <property type="protein sequence ID" value="OMP07330.1"/>
    <property type="molecule type" value="Genomic_DNA"/>
</dbReference>
<dbReference type="AlphaFoldDB" id="A0A1R3KJS2"/>
<keyword evidence="2" id="KW-1185">Reference proteome</keyword>
<proteinExistence type="predicted"/>
<organism evidence="1 2">
    <name type="scientific">Corchorus olitorius</name>
    <dbReference type="NCBI Taxonomy" id="93759"/>
    <lineage>
        <taxon>Eukaryota</taxon>
        <taxon>Viridiplantae</taxon>
        <taxon>Streptophyta</taxon>
        <taxon>Embryophyta</taxon>
        <taxon>Tracheophyta</taxon>
        <taxon>Spermatophyta</taxon>
        <taxon>Magnoliopsida</taxon>
        <taxon>eudicotyledons</taxon>
        <taxon>Gunneridae</taxon>
        <taxon>Pentapetalae</taxon>
        <taxon>rosids</taxon>
        <taxon>malvids</taxon>
        <taxon>Malvales</taxon>
        <taxon>Malvaceae</taxon>
        <taxon>Grewioideae</taxon>
        <taxon>Apeibeae</taxon>
        <taxon>Corchorus</taxon>
    </lineage>
</organism>
<sequence length="48" mass="4890">MAFLKSTLLNVNGEKEIGGGPISVSNRGPVKTLMMVEAGANGSGGWGR</sequence>
<protein>
    <submittedName>
        <fullName evidence="1">Uncharacterized protein</fullName>
    </submittedName>
</protein>
<dbReference type="Proteomes" id="UP000187203">
    <property type="component" value="Unassembled WGS sequence"/>
</dbReference>
<evidence type="ECO:0000313" key="1">
    <source>
        <dbReference type="EMBL" id="OMP07330.1"/>
    </source>
</evidence>
<evidence type="ECO:0000313" key="2">
    <source>
        <dbReference type="Proteomes" id="UP000187203"/>
    </source>
</evidence>
<accession>A0A1R3KJS2</accession>
<name>A0A1R3KJS2_9ROSI</name>
<gene>
    <name evidence="1" type="ORF">COLO4_07441</name>
</gene>